<dbReference type="AlphaFoldDB" id="A0A9D4MD36"/>
<organism evidence="10 11">
    <name type="scientific">Dreissena polymorpha</name>
    <name type="common">Zebra mussel</name>
    <name type="synonym">Mytilus polymorpha</name>
    <dbReference type="NCBI Taxonomy" id="45954"/>
    <lineage>
        <taxon>Eukaryota</taxon>
        <taxon>Metazoa</taxon>
        <taxon>Spiralia</taxon>
        <taxon>Lophotrochozoa</taxon>
        <taxon>Mollusca</taxon>
        <taxon>Bivalvia</taxon>
        <taxon>Autobranchia</taxon>
        <taxon>Heteroconchia</taxon>
        <taxon>Euheterodonta</taxon>
        <taxon>Imparidentia</taxon>
        <taxon>Neoheterodontei</taxon>
        <taxon>Myida</taxon>
        <taxon>Dreissenoidea</taxon>
        <taxon>Dreissenidae</taxon>
        <taxon>Dreissena</taxon>
    </lineage>
</organism>
<feature type="chain" id="PRO_5038627784" description="G-protein coupled receptors family 1 profile domain-containing protein" evidence="8">
    <location>
        <begin position="20"/>
        <end position="94"/>
    </location>
</feature>
<keyword evidence="11" id="KW-1185">Reference proteome</keyword>
<dbReference type="PANTHER" id="PTHR24240">
    <property type="entry name" value="OPSIN"/>
    <property type="match status" value="1"/>
</dbReference>
<feature type="domain" description="G-protein coupled receptors family 1 profile" evidence="9">
    <location>
        <begin position="1"/>
        <end position="53"/>
    </location>
</feature>
<evidence type="ECO:0000256" key="3">
    <source>
        <dbReference type="ARBA" id="ARBA00022989"/>
    </source>
</evidence>
<evidence type="ECO:0000256" key="6">
    <source>
        <dbReference type="ARBA" id="ARBA00023170"/>
    </source>
</evidence>
<dbReference type="SUPFAM" id="SSF81321">
    <property type="entry name" value="Family A G protein-coupled receptor-like"/>
    <property type="match status" value="1"/>
</dbReference>
<dbReference type="GO" id="GO:0004930">
    <property type="term" value="F:G protein-coupled receptor activity"/>
    <property type="evidence" value="ECO:0007669"/>
    <property type="project" value="UniProtKB-KW"/>
</dbReference>
<evidence type="ECO:0000256" key="4">
    <source>
        <dbReference type="ARBA" id="ARBA00023040"/>
    </source>
</evidence>
<keyword evidence="4" id="KW-0297">G-protein coupled receptor</keyword>
<keyword evidence="7" id="KW-0807">Transducer</keyword>
<evidence type="ECO:0000256" key="2">
    <source>
        <dbReference type="ARBA" id="ARBA00022692"/>
    </source>
</evidence>
<sequence length="94" mass="10586">MFLLTGVYWIAWTPYAVVSFIQAFGDPDSVPLWMAEVPATAAKSQVVWNPIIYVGTNKKFRMAFYQVLSFYVGVTRHNLNDANLDGHSVGLICR</sequence>
<dbReference type="Proteomes" id="UP000828390">
    <property type="component" value="Unassembled WGS sequence"/>
</dbReference>
<keyword evidence="8" id="KW-0732">Signal</keyword>
<comment type="caution">
    <text evidence="10">The sequence shown here is derived from an EMBL/GenBank/DDBJ whole genome shotgun (WGS) entry which is preliminary data.</text>
</comment>
<dbReference type="Gene3D" id="1.20.1070.10">
    <property type="entry name" value="Rhodopsin 7-helix transmembrane proteins"/>
    <property type="match status" value="1"/>
</dbReference>
<evidence type="ECO:0000313" key="10">
    <source>
        <dbReference type="EMBL" id="KAH3872906.1"/>
    </source>
</evidence>
<name>A0A9D4MD36_DREPO</name>
<keyword evidence="6" id="KW-0675">Receptor</keyword>
<feature type="signal peptide" evidence="8">
    <location>
        <begin position="1"/>
        <end position="19"/>
    </location>
</feature>
<dbReference type="InterPro" id="IPR017452">
    <property type="entry name" value="GPCR_Rhodpsn_7TM"/>
</dbReference>
<evidence type="ECO:0000256" key="8">
    <source>
        <dbReference type="SAM" id="SignalP"/>
    </source>
</evidence>
<proteinExistence type="predicted"/>
<evidence type="ECO:0000313" key="11">
    <source>
        <dbReference type="Proteomes" id="UP000828390"/>
    </source>
</evidence>
<reference evidence="10" key="1">
    <citation type="journal article" date="2019" name="bioRxiv">
        <title>The Genome of the Zebra Mussel, Dreissena polymorpha: A Resource for Invasive Species Research.</title>
        <authorList>
            <person name="McCartney M.A."/>
            <person name="Auch B."/>
            <person name="Kono T."/>
            <person name="Mallez S."/>
            <person name="Zhang Y."/>
            <person name="Obille A."/>
            <person name="Becker A."/>
            <person name="Abrahante J.E."/>
            <person name="Garbe J."/>
            <person name="Badalamenti J.P."/>
            <person name="Herman A."/>
            <person name="Mangelson H."/>
            <person name="Liachko I."/>
            <person name="Sullivan S."/>
            <person name="Sone E.D."/>
            <person name="Koren S."/>
            <person name="Silverstein K.A.T."/>
            <person name="Beckman K.B."/>
            <person name="Gohl D.M."/>
        </authorList>
    </citation>
    <scope>NUCLEOTIDE SEQUENCE</scope>
    <source>
        <strain evidence="10">Duluth1</strain>
        <tissue evidence="10">Whole animal</tissue>
    </source>
</reference>
<comment type="subcellular location">
    <subcellularLocation>
        <location evidence="1">Membrane</location>
        <topology evidence="1">Multi-pass membrane protein</topology>
    </subcellularLocation>
</comment>
<evidence type="ECO:0000256" key="7">
    <source>
        <dbReference type="ARBA" id="ARBA00023224"/>
    </source>
</evidence>
<evidence type="ECO:0000259" key="9">
    <source>
        <dbReference type="PROSITE" id="PS50262"/>
    </source>
</evidence>
<accession>A0A9D4MD36</accession>
<reference evidence="10" key="2">
    <citation type="submission" date="2020-11" db="EMBL/GenBank/DDBJ databases">
        <authorList>
            <person name="McCartney M.A."/>
            <person name="Auch B."/>
            <person name="Kono T."/>
            <person name="Mallez S."/>
            <person name="Becker A."/>
            <person name="Gohl D.M."/>
            <person name="Silverstein K.A.T."/>
            <person name="Koren S."/>
            <person name="Bechman K.B."/>
            <person name="Herman A."/>
            <person name="Abrahante J.E."/>
            <person name="Garbe J."/>
        </authorList>
    </citation>
    <scope>NUCLEOTIDE SEQUENCE</scope>
    <source>
        <strain evidence="10">Duluth1</strain>
        <tissue evidence="10">Whole animal</tissue>
    </source>
</reference>
<dbReference type="EMBL" id="JAIWYP010000002">
    <property type="protein sequence ID" value="KAH3872906.1"/>
    <property type="molecule type" value="Genomic_DNA"/>
</dbReference>
<dbReference type="GO" id="GO:0016020">
    <property type="term" value="C:membrane"/>
    <property type="evidence" value="ECO:0007669"/>
    <property type="project" value="UniProtKB-SubCell"/>
</dbReference>
<gene>
    <name evidence="10" type="ORF">DPMN_036129</name>
</gene>
<dbReference type="PROSITE" id="PS50262">
    <property type="entry name" value="G_PROTEIN_RECEP_F1_2"/>
    <property type="match status" value="1"/>
</dbReference>
<evidence type="ECO:0000256" key="5">
    <source>
        <dbReference type="ARBA" id="ARBA00023136"/>
    </source>
</evidence>
<dbReference type="InterPro" id="IPR050125">
    <property type="entry name" value="GPCR_opsins"/>
</dbReference>
<evidence type="ECO:0000256" key="1">
    <source>
        <dbReference type="ARBA" id="ARBA00004141"/>
    </source>
</evidence>
<protein>
    <recommendedName>
        <fullName evidence="9">G-protein coupled receptors family 1 profile domain-containing protein</fullName>
    </recommendedName>
</protein>
<keyword evidence="2" id="KW-0812">Transmembrane</keyword>
<keyword evidence="3" id="KW-1133">Transmembrane helix</keyword>
<keyword evidence="5" id="KW-0472">Membrane</keyword>